<evidence type="ECO:0000256" key="6">
    <source>
        <dbReference type="ARBA" id="ARBA00038076"/>
    </source>
</evidence>
<feature type="transmembrane region" description="Helical" evidence="7">
    <location>
        <begin position="207"/>
        <end position="232"/>
    </location>
</feature>
<organism evidence="9">
    <name type="scientific">marine sediment metagenome</name>
    <dbReference type="NCBI Taxonomy" id="412755"/>
    <lineage>
        <taxon>unclassified sequences</taxon>
        <taxon>metagenomes</taxon>
        <taxon>ecological metagenomes</taxon>
    </lineage>
</organism>
<gene>
    <name evidence="9" type="ORF">S12H4_38704</name>
</gene>
<keyword evidence="5 7" id="KW-0472">Membrane</keyword>
<dbReference type="Pfam" id="PF02687">
    <property type="entry name" value="FtsX"/>
    <property type="match status" value="1"/>
</dbReference>
<sequence length="266" mass="29501">LNERYELTVAGLLKDFPRNTQIYSDFVVSYSTLEDFQAAEGGNSFHESDYVFLLLGKGSVTADVERKINSIASLLFGNDRVAGHTFHLRPLQDIHLSDVRSSRGELQPIGQPTAILAISVIAGFLLLMAIANFVSLSTARFAERMREVGVRKVFGADRSNIINQFLGESIIVVGVSSLFGFCFYEFIKHIVQDNLTGIILSDIFTDPALILIFVLFVIIIGIVAGFYPAFYLSRCHPIAVLQTTEGIQSPKSRLRKALVIFQFMLA</sequence>
<dbReference type="PANTHER" id="PTHR30572">
    <property type="entry name" value="MEMBRANE COMPONENT OF TRANSPORTER-RELATED"/>
    <property type="match status" value="1"/>
</dbReference>
<protein>
    <recommendedName>
        <fullName evidence="8">ABC3 transporter permease C-terminal domain-containing protein</fullName>
    </recommendedName>
</protein>
<accession>X1U3C1</accession>
<comment type="subcellular location">
    <subcellularLocation>
        <location evidence="1">Cell membrane</location>
        <topology evidence="1">Multi-pass membrane protein</topology>
    </subcellularLocation>
</comment>
<dbReference type="GO" id="GO:0005886">
    <property type="term" value="C:plasma membrane"/>
    <property type="evidence" value="ECO:0007669"/>
    <property type="project" value="UniProtKB-SubCell"/>
</dbReference>
<dbReference type="InterPro" id="IPR003838">
    <property type="entry name" value="ABC3_permease_C"/>
</dbReference>
<proteinExistence type="inferred from homology"/>
<keyword evidence="2" id="KW-1003">Cell membrane</keyword>
<evidence type="ECO:0000256" key="7">
    <source>
        <dbReference type="SAM" id="Phobius"/>
    </source>
</evidence>
<feature type="non-terminal residue" evidence="9">
    <location>
        <position position="1"/>
    </location>
</feature>
<comment type="similarity">
    <text evidence="6">Belongs to the ABC-4 integral membrane protein family.</text>
</comment>
<evidence type="ECO:0000313" key="9">
    <source>
        <dbReference type="EMBL" id="GAI94325.1"/>
    </source>
</evidence>
<dbReference type="EMBL" id="BARW01023320">
    <property type="protein sequence ID" value="GAI94325.1"/>
    <property type="molecule type" value="Genomic_DNA"/>
</dbReference>
<name>X1U3C1_9ZZZZ</name>
<comment type="caution">
    <text evidence="9">The sequence shown here is derived from an EMBL/GenBank/DDBJ whole genome shotgun (WGS) entry which is preliminary data.</text>
</comment>
<evidence type="ECO:0000256" key="5">
    <source>
        <dbReference type="ARBA" id="ARBA00023136"/>
    </source>
</evidence>
<feature type="transmembrane region" description="Helical" evidence="7">
    <location>
        <begin position="165"/>
        <end position="187"/>
    </location>
</feature>
<keyword evidence="4 7" id="KW-1133">Transmembrane helix</keyword>
<evidence type="ECO:0000256" key="3">
    <source>
        <dbReference type="ARBA" id="ARBA00022692"/>
    </source>
</evidence>
<feature type="domain" description="ABC3 transporter permease C-terminal" evidence="8">
    <location>
        <begin position="120"/>
        <end position="234"/>
    </location>
</feature>
<evidence type="ECO:0000259" key="8">
    <source>
        <dbReference type="Pfam" id="PF02687"/>
    </source>
</evidence>
<reference evidence="9" key="1">
    <citation type="journal article" date="2014" name="Front. Microbiol.">
        <title>High frequency of phylogenetically diverse reductive dehalogenase-homologous genes in deep subseafloor sedimentary metagenomes.</title>
        <authorList>
            <person name="Kawai M."/>
            <person name="Futagami T."/>
            <person name="Toyoda A."/>
            <person name="Takaki Y."/>
            <person name="Nishi S."/>
            <person name="Hori S."/>
            <person name="Arai W."/>
            <person name="Tsubouchi T."/>
            <person name="Morono Y."/>
            <person name="Uchiyama I."/>
            <person name="Ito T."/>
            <person name="Fujiyama A."/>
            <person name="Inagaki F."/>
            <person name="Takami H."/>
        </authorList>
    </citation>
    <scope>NUCLEOTIDE SEQUENCE</scope>
    <source>
        <strain evidence="9">Expedition CK06-06</strain>
    </source>
</reference>
<dbReference type="GO" id="GO:0022857">
    <property type="term" value="F:transmembrane transporter activity"/>
    <property type="evidence" value="ECO:0007669"/>
    <property type="project" value="TreeGrafter"/>
</dbReference>
<dbReference type="InterPro" id="IPR050250">
    <property type="entry name" value="Macrolide_Exporter_MacB"/>
</dbReference>
<evidence type="ECO:0000256" key="1">
    <source>
        <dbReference type="ARBA" id="ARBA00004651"/>
    </source>
</evidence>
<feature type="transmembrane region" description="Helical" evidence="7">
    <location>
        <begin position="114"/>
        <end position="136"/>
    </location>
</feature>
<feature type="non-terminal residue" evidence="9">
    <location>
        <position position="266"/>
    </location>
</feature>
<dbReference type="PANTHER" id="PTHR30572:SF4">
    <property type="entry name" value="ABC TRANSPORTER PERMEASE YTRF"/>
    <property type="match status" value="1"/>
</dbReference>
<evidence type="ECO:0000256" key="2">
    <source>
        <dbReference type="ARBA" id="ARBA00022475"/>
    </source>
</evidence>
<keyword evidence="3 7" id="KW-0812">Transmembrane</keyword>
<evidence type="ECO:0000256" key="4">
    <source>
        <dbReference type="ARBA" id="ARBA00022989"/>
    </source>
</evidence>
<dbReference type="AlphaFoldDB" id="X1U3C1"/>